<keyword evidence="2" id="KW-1185">Reference proteome</keyword>
<dbReference type="Proteomes" id="UP000602510">
    <property type="component" value="Unassembled WGS sequence"/>
</dbReference>
<sequence>MGLKRIVDATERERIDKCGTAPSEGVEVMHLVEHQEPTTGDTAPSISIEETEEIHLIEHQETPGGDTPEYWQNIFDVLDDNTSVWEGDHFNDVCEFPVAGGDDQIVFNGFDEPIPAPDTTKFPRTNVRTFPQENRLLGIRGQKFSIQTLFSSEKTFGLTPYTSRNQQ</sequence>
<reference evidence="1" key="1">
    <citation type="submission" date="2020-04" db="EMBL/GenBank/DDBJ databases">
        <title>Hybrid Assembly of Korean Phytophthora infestans isolates.</title>
        <authorList>
            <person name="Prokchorchik M."/>
            <person name="Lee Y."/>
            <person name="Seo J."/>
            <person name="Cho J.-H."/>
            <person name="Park Y.-E."/>
            <person name="Jang D.-C."/>
            <person name="Im J.-S."/>
            <person name="Choi J.-G."/>
            <person name="Park H.-J."/>
            <person name="Lee G.-B."/>
            <person name="Lee Y.-G."/>
            <person name="Hong S.-Y."/>
            <person name="Cho K."/>
            <person name="Sohn K.H."/>
        </authorList>
    </citation>
    <scope>NUCLEOTIDE SEQUENCE</scope>
    <source>
        <strain evidence="1">KR_1_A1</strain>
    </source>
</reference>
<proteinExistence type="predicted"/>
<organism evidence="1 2">
    <name type="scientific">Phytophthora infestans</name>
    <name type="common">Potato late blight agent</name>
    <name type="synonym">Botrytis infestans</name>
    <dbReference type="NCBI Taxonomy" id="4787"/>
    <lineage>
        <taxon>Eukaryota</taxon>
        <taxon>Sar</taxon>
        <taxon>Stramenopiles</taxon>
        <taxon>Oomycota</taxon>
        <taxon>Peronosporomycetes</taxon>
        <taxon>Peronosporales</taxon>
        <taxon>Peronosporaceae</taxon>
        <taxon>Phytophthora</taxon>
    </lineage>
</organism>
<evidence type="ECO:0000313" key="2">
    <source>
        <dbReference type="Proteomes" id="UP000602510"/>
    </source>
</evidence>
<gene>
    <name evidence="1" type="ORF">GN244_ATG18207</name>
</gene>
<dbReference type="EMBL" id="WSZM01000719">
    <property type="protein sequence ID" value="KAF4030039.1"/>
    <property type="molecule type" value="Genomic_DNA"/>
</dbReference>
<dbReference type="AlphaFoldDB" id="A0A833SGB4"/>
<name>A0A833SGB4_PHYIN</name>
<accession>A0A833SGB4</accession>
<comment type="caution">
    <text evidence="1">The sequence shown here is derived from an EMBL/GenBank/DDBJ whole genome shotgun (WGS) entry which is preliminary data.</text>
</comment>
<evidence type="ECO:0000313" key="1">
    <source>
        <dbReference type="EMBL" id="KAF4030039.1"/>
    </source>
</evidence>
<protein>
    <submittedName>
        <fullName evidence="1">Uncharacterized protein</fullName>
    </submittedName>
</protein>